<dbReference type="EMBL" id="SNZB01000002">
    <property type="protein sequence ID" value="TDR22561.1"/>
    <property type="molecule type" value="Genomic_DNA"/>
</dbReference>
<dbReference type="OrthoDB" id="9807606at2"/>
<name>A0A4V3DIL3_9GAMM</name>
<dbReference type="SUPFAM" id="SSF52096">
    <property type="entry name" value="ClpP/crotonase"/>
    <property type="match status" value="1"/>
</dbReference>
<evidence type="ECO:0000256" key="1">
    <source>
        <dbReference type="ARBA" id="ARBA00005254"/>
    </source>
</evidence>
<proteinExistence type="inferred from homology"/>
<dbReference type="CDD" id="cd06558">
    <property type="entry name" value="crotonase-like"/>
    <property type="match status" value="1"/>
</dbReference>
<reference evidence="2 3" key="1">
    <citation type="submission" date="2019-03" db="EMBL/GenBank/DDBJ databases">
        <title>Genomic Encyclopedia of Type Strains, Phase IV (KMG-IV): sequencing the most valuable type-strain genomes for metagenomic binning, comparative biology and taxonomic classification.</title>
        <authorList>
            <person name="Goeker M."/>
        </authorList>
    </citation>
    <scope>NUCLEOTIDE SEQUENCE [LARGE SCALE GENOMIC DNA]</scope>
    <source>
        <strain evidence="2 3">DSM 25488</strain>
    </source>
</reference>
<dbReference type="Proteomes" id="UP000295724">
    <property type="component" value="Unassembled WGS sequence"/>
</dbReference>
<organism evidence="2 3">
    <name type="scientific">Marinicella litoralis</name>
    <dbReference type="NCBI Taxonomy" id="644220"/>
    <lineage>
        <taxon>Bacteria</taxon>
        <taxon>Pseudomonadati</taxon>
        <taxon>Pseudomonadota</taxon>
        <taxon>Gammaproteobacteria</taxon>
        <taxon>Lysobacterales</taxon>
        <taxon>Marinicellaceae</taxon>
        <taxon>Marinicella</taxon>
    </lineage>
</organism>
<dbReference type="AlphaFoldDB" id="A0A4V3DIL3"/>
<dbReference type="NCBIfam" id="NF005699">
    <property type="entry name" value="PRK07509.1"/>
    <property type="match status" value="1"/>
</dbReference>
<gene>
    <name evidence="2" type="ORF">C8D91_1052</name>
</gene>
<evidence type="ECO:0000313" key="2">
    <source>
        <dbReference type="EMBL" id="TDR22561.1"/>
    </source>
</evidence>
<accession>A0A4V3DIL3</accession>
<dbReference type="InterPro" id="IPR045002">
    <property type="entry name" value="Ech1-like"/>
</dbReference>
<protein>
    <submittedName>
        <fullName evidence="2">Enoyl-CoA hydratase/carnithine racemase</fullName>
    </submittedName>
</protein>
<dbReference type="InterPro" id="IPR029045">
    <property type="entry name" value="ClpP/crotonase-like_dom_sf"/>
</dbReference>
<comment type="caution">
    <text evidence="2">The sequence shown here is derived from an EMBL/GenBank/DDBJ whole genome shotgun (WGS) entry which is preliminary data.</text>
</comment>
<dbReference type="GO" id="GO:0016853">
    <property type="term" value="F:isomerase activity"/>
    <property type="evidence" value="ECO:0007669"/>
    <property type="project" value="InterPro"/>
</dbReference>
<keyword evidence="3" id="KW-1185">Reference proteome</keyword>
<evidence type="ECO:0000313" key="3">
    <source>
        <dbReference type="Proteomes" id="UP000295724"/>
    </source>
</evidence>
<dbReference type="Pfam" id="PF00378">
    <property type="entry name" value="ECH_1"/>
    <property type="match status" value="1"/>
</dbReference>
<comment type="similarity">
    <text evidence="1">Belongs to the enoyl-CoA hydratase/isomerase family.</text>
</comment>
<sequence>MSNENRVEVKIKHSIAYVSLARPEKMNALDMAMFQSIVSTIKALRKNRGIRAVIVSGQGDNFCSGLDVKSMMISPTGPLKLLKKINPWSANMAQRVSADWQKVSAPVIMAIHGRCWGGGLHIALGGDIRIATPDASLSIMEGRWGMIPDMGGLLALRTHCRIDVAKELTMTAKIITGEEAQKAGLVTHVTENPMKMAQALAEEICQQSPDSVAAVKKLYNKSWIGGRGTALMRETLYQLRVILGKNSKIKIHNQTHDEDKQRHFLPRKKW</sequence>
<dbReference type="PANTHER" id="PTHR43149:SF1">
    <property type="entry name" value="DELTA(3,5)-DELTA(2,4)-DIENOYL-COA ISOMERASE, MITOCHONDRIAL"/>
    <property type="match status" value="1"/>
</dbReference>
<dbReference type="PANTHER" id="PTHR43149">
    <property type="entry name" value="ENOYL-COA HYDRATASE"/>
    <property type="match status" value="1"/>
</dbReference>
<dbReference type="InterPro" id="IPR001753">
    <property type="entry name" value="Enoyl-CoA_hydra/iso"/>
</dbReference>
<dbReference type="Gene3D" id="3.90.226.10">
    <property type="entry name" value="2-enoyl-CoA Hydratase, Chain A, domain 1"/>
    <property type="match status" value="1"/>
</dbReference>
<dbReference type="RefSeq" id="WP_099019195.1">
    <property type="nucleotide sequence ID" value="NZ_NIHB01000002.1"/>
</dbReference>